<feature type="coiled-coil region" evidence="1">
    <location>
        <begin position="235"/>
        <end position="265"/>
    </location>
</feature>
<keyword evidence="1" id="KW-0175">Coiled coil</keyword>
<dbReference type="Gene3D" id="3.40.50.300">
    <property type="entry name" value="P-loop containing nucleotide triphosphate hydrolases"/>
    <property type="match status" value="2"/>
</dbReference>
<dbReference type="EMBL" id="PDNU01000010">
    <property type="protein sequence ID" value="PHK95400.1"/>
    <property type="molecule type" value="Genomic_DNA"/>
</dbReference>
<proteinExistence type="predicted"/>
<feature type="domain" description="YhaN AAA" evidence="2">
    <location>
        <begin position="24"/>
        <end position="231"/>
    </location>
</feature>
<dbReference type="InterPro" id="IPR027417">
    <property type="entry name" value="P-loop_NTPase"/>
</dbReference>
<dbReference type="OrthoDB" id="9764467at2"/>
<keyword evidence="4" id="KW-1185">Reference proteome</keyword>
<accession>A0A2C7AAH8</accession>
<comment type="caution">
    <text evidence="3">The sequence shown here is derived from an EMBL/GenBank/DDBJ whole genome shotgun (WGS) entry which is preliminary data.</text>
</comment>
<organism evidence="3 4">
    <name type="scientific">Teichococcus rhizosphaerae</name>
    <dbReference type="NCBI Taxonomy" id="1335062"/>
    <lineage>
        <taxon>Bacteria</taxon>
        <taxon>Pseudomonadati</taxon>
        <taxon>Pseudomonadota</taxon>
        <taxon>Alphaproteobacteria</taxon>
        <taxon>Acetobacterales</taxon>
        <taxon>Roseomonadaceae</taxon>
        <taxon>Roseomonas</taxon>
    </lineage>
</organism>
<protein>
    <recommendedName>
        <fullName evidence="2">YhaN AAA domain-containing protein</fullName>
    </recommendedName>
</protein>
<feature type="coiled-coil region" evidence="1">
    <location>
        <begin position="752"/>
        <end position="781"/>
    </location>
</feature>
<evidence type="ECO:0000259" key="2">
    <source>
        <dbReference type="Pfam" id="PF13514"/>
    </source>
</evidence>
<dbReference type="PANTHER" id="PTHR41259:SF1">
    <property type="entry name" value="DOUBLE-STRAND BREAK REPAIR RAD50 ATPASE, PUTATIVE-RELATED"/>
    <property type="match status" value="1"/>
</dbReference>
<gene>
    <name evidence="3" type="ORF">CR162_07870</name>
</gene>
<evidence type="ECO:0000313" key="3">
    <source>
        <dbReference type="EMBL" id="PHK95400.1"/>
    </source>
</evidence>
<dbReference type="Proteomes" id="UP000223527">
    <property type="component" value="Unassembled WGS sequence"/>
</dbReference>
<dbReference type="InterPro" id="IPR038734">
    <property type="entry name" value="YhaN_AAA"/>
</dbReference>
<evidence type="ECO:0000256" key="1">
    <source>
        <dbReference type="SAM" id="Coils"/>
    </source>
</evidence>
<reference evidence="3 4" key="1">
    <citation type="submission" date="2017-10" db="EMBL/GenBank/DDBJ databases">
        <authorList>
            <person name="Banno H."/>
            <person name="Chua N.-H."/>
        </authorList>
    </citation>
    <scope>NUCLEOTIDE SEQUENCE [LARGE SCALE GENOMIC DNA]</scope>
    <source>
        <strain evidence="3 4">YW11</strain>
    </source>
</reference>
<dbReference type="AlphaFoldDB" id="A0A2C7AAH8"/>
<sequence>MAGPGARHAARPPVRRLSGAGAGMRLTRLALRHYGPFAEAALDLSAEPGCVNLVVAPNGAGKSVLRAAFGDLLFGIGMQTPMGFRHGYGGMQVSAEGVAPDGRRFAFTRRKGKGAGPLLGPDGAPLDPGLLPGLLGGADRPLLERLFALDTALLRAGGAGLLASGGALAEALLQAAGGLRPAQRLGQELLAARDRLAPPRKSAQRPFYEALDRLKSARDALRGNLLRPAQWRERERALEEAARRLEEARAGAARAAATLRRLERVRRLAPALRRHDAAAAWLAENAHAPLLPADLAGRIQAASEQAARAASGAGEAARQHQALAADAAALAPSAPWLERAGRIAALREAAGAAARAREALPALARELRDTERLVEDRLHGLGFAGEAGGGVAGAAALVPPPGLLEKARRLTGEHAPLAEAEREAPRRLERLRAACREAEAALAALPPARDAAALEALEALLAASRAGGEPAARLAEARRAVAEAESAWAGRAARLPAAWRAAGALRALAPPGAALLERRAAALRAAEMALRDAGAEEARAGAALAGSRERLAALEQGGCLPGAAALAEARGRRDAAWHRLREQGWKAAEAEAYRLLVAEADHVADLRFAGAGRLREADMLAETVARQQAAWDEARRAASAARGALEAARQGWAALLAPLGLDAGTAPEELPALFAAREEALDAAAACERARAALAERAERQAADARRLAALLGDPAAAGAPDGTALPVLLDRAGAVLREARASATERALRRQAALDRREELAEAERDALERTRRLEGWRAEWGAVLAALRRPAEEGPAEGAAALELLGQLGPLLRQAEALAERHGAATAELAAFTAEAAGLCAELGEAAPADPVLASRHLATRLEEEQSCLARRDALRQQAEAAARAAAAQEREAAARREELGAAIAAAGAGMLEEAVRRLALAAERERREAAREAALAEILEGQDGTGQDWTGQNGLDLAALRAEQAAHPPEALEAALEAAREAGAAAQRAAEGAAEDRARAEAELQRLGADGAAQAAAAEEQAALARIGQVLEEAVLLQAARSLLGAAMEGVQEAGDDARLRRIGAVFAALTEGAYPALAAREDEKGVAHLLARRAAPEGEETGVEALSEGTRDQLFLALRLVAIEDHVAAATPLPFLGDDILQSFDDGRAAAALRALRAFSRTTQVILLTHHRHLAVLAGQALPAGALHVRALPG</sequence>
<name>A0A2C7AAH8_9PROT</name>
<evidence type="ECO:0000313" key="4">
    <source>
        <dbReference type="Proteomes" id="UP000223527"/>
    </source>
</evidence>
<dbReference type="SUPFAM" id="SSF52540">
    <property type="entry name" value="P-loop containing nucleoside triphosphate hydrolases"/>
    <property type="match status" value="1"/>
</dbReference>
<dbReference type="PANTHER" id="PTHR41259">
    <property type="entry name" value="DOUBLE-STRAND BREAK REPAIR RAD50 ATPASE, PUTATIVE-RELATED"/>
    <property type="match status" value="1"/>
</dbReference>
<dbReference type="Pfam" id="PF13514">
    <property type="entry name" value="AAA_27"/>
    <property type="match status" value="1"/>
</dbReference>